<feature type="transmembrane region" description="Helical" evidence="24">
    <location>
        <begin position="346"/>
        <end position="366"/>
    </location>
</feature>
<keyword evidence="27" id="KW-1185">Reference proteome</keyword>
<comment type="pathway">
    <text evidence="16">Nitrogen metabolism; nitrate reduction (denitrification); dinitrogen from nitrate: step 3/4.</text>
</comment>
<evidence type="ECO:0000256" key="6">
    <source>
        <dbReference type="ARBA" id="ARBA00022660"/>
    </source>
</evidence>
<feature type="transmembrane region" description="Helical" evidence="24">
    <location>
        <begin position="266"/>
        <end position="293"/>
    </location>
</feature>
<evidence type="ECO:0000256" key="2">
    <source>
        <dbReference type="ARBA" id="ARBA00009578"/>
    </source>
</evidence>
<evidence type="ECO:0000313" key="26">
    <source>
        <dbReference type="EMBL" id="SFU63353.1"/>
    </source>
</evidence>
<keyword evidence="13 24" id="KW-0472">Membrane</keyword>
<evidence type="ECO:0000256" key="23">
    <source>
        <dbReference type="SAM" id="MobiDB-lite"/>
    </source>
</evidence>
<evidence type="ECO:0000256" key="21">
    <source>
        <dbReference type="ARBA" id="ARBA00081069"/>
    </source>
</evidence>
<keyword evidence="5 22" id="KW-0349">Heme</keyword>
<dbReference type="RefSeq" id="WP_074930179.1">
    <property type="nucleotide sequence ID" value="NZ_CYIG01000006.1"/>
</dbReference>
<accession>A0A1I7HRR5</accession>
<evidence type="ECO:0000256" key="19">
    <source>
        <dbReference type="ARBA" id="ARBA00068903"/>
    </source>
</evidence>
<dbReference type="Pfam" id="PF00115">
    <property type="entry name" value="COX1"/>
    <property type="match status" value="1"/>
</dbReference>
<dbReference type="InterPro" id="IPR036927">
    <property type="entry name" value="Cyt_c_oxase-like_su1_sf"/>
</dbReference>
<dbReference type="STRING" id="343013.SAMN04489707_101216"/>
<keyword evidence="10 24" id="KW-1133">Transmembrane helix</keyword>
<dbReference type="PROSITE" id="PS00077">
    <property type="entry name" value="COX1_CUB"/>
    <property type="match status" value="1"/>
</dbReference>
<evidence type="ECO:0000256" key="22">
    <source>
        <dbReference type="RuleBase" id="RU000370"/>
    </source>
</evidence>
<comment type="catalytic activity">
    <reaction evidence="14">
        <text>nitrous oxide + 2 Fe(III)-[cytochrome c] + H2O = 2 nitric oxide + 2 Fe(II)-[cytochrome c] + 2 H(+)</text>
        <dbReference type="Rhea" id="RHEA:30211"/>
        <dbReference type="Rhea" id="RHEA-COMP:10350"/>
        <dbReference type="Rhea" id="RHEA-COMP:14399"/>
        <dbReference type="ChEBI" id="CHEBI:15377"/>
        <dbReference type="ChEBI" id="CHEBI:15378"/>
        <dbReference type="ChEBI" id="CHEBI:16480"/>
        <dbReference type="ChEBI" id="CHEBI:17045"/>
        <dbReference type="ChEBI" id="CHEBI:29033"/>
        <dbReference type="ChEBI" id="CHEBI:29034"/>
        <dbReference type="EC" id="1.7.2.5"/>
    </reaction>
</comment>
<comment type="subunit">
    <text evidence="17">Heterodimer of cytochromes b (large subunit) and c (small subunit).</text>
</comment>
<dbReference type="FunFam" id="1.20.210.10:FF:000010">
    <property type="entry name" value="Nitric oxide reductase subunit B"/>
    <property type="match status" value="1"/>
</dbReference>
<gene>
    <name evidence="26" type="ORF">SAMN04489707_101216</name>
</gene>
<keyword evidence="9 22" id="KW-0249">Electron transport</keyword>
<evidence type="ECO:0000256" key="16">
    <source>
        <dbReference type="ARBA" id="ARBA00060527"/>
    </source>
</evidence>
<feature type="transmembrane region" description="Helical" evidence="24">
    <location>
        <begin position="305"/>
        <end position="326"/>
    </location>
</feature>
<dbReference type="OrthoDB" id="9767153at2"/>
<evidence type="ECO:0000256" key="5">
    <source>
        <dbReference type="ARBA" id="ARBA00022617"/>
    </source>
</evidence>
<evidence type="ECO:0000256" key="17">
    <source>
        <dbReference type="ARBA" id="ARBA00062246"/>
    </source>
</evidence>
<keyword evidence="11" id="KW-0560">Oxidoreductase</keyword>
<evidence type="ECO:0000256" key="13">
    <source>
        <dbReference type="ARBA" id="ARBA00023136"/>
    </source>
</evidence>
<protein>
    <recommendedName>
        <fullName evidence="19">Nitric oxide reductase subunit B</fullName>
        <ecNumber evidence="18">1.7.2.5</ecNumber>
    </recommendedName>
    <alternativeName>
        <fullName evidence="20">NOR large subunit</fullName>
    </alternativeName>
    <alternativeName>
        <fullName evidence="21">Nitric oxide reductase cytochrome b subunit</fullName>
    </alternativeName>
</protein>
<evidence type="ECO:0000256" key="20">
    <source>
        <dbReference type="ARBA" id="ARBA00080844"/>
    </source>
</evidence>
<evidence type="ECO:0000256" key="12">
    <source>
        <dbReference type="ARBA" id="ARBA00023004"/>
    </source>
</evidence>
<dbReference type="GO" id="GO:0004129">
    <property type="term" value="F:cytochrome-c oxidase activity"/>
    <property type="evidence" value="ECO:0007669"/>
    <property type="project" value="InterPro"/>
</dbReference>
<organism evidence="26 27">
    <name type="scientific">Paenacidovorax caeni</name>
    <dbReference type="NCBI Taxonomy" id="343013"/>
    <lineage>
        <taxon>Bacteria</taxon>
        <taxon>Pseudomonadati</taxon>
        <taxon>Pseudomonadota</taxon>
        <taxon>Betaproteobacteria</taxon>
        <taxon>Burkholderiales</taxon>
        <taxon>Comamonadaceae</taxon>
        <taxon>Paenacidovorax</taxon>
    </lineage>
</organism>
<comment type="similarity">
    <text evidence="2 22">Belongs to the heme-copper respiratory oxidase family.</text>
</comment>
<dbReference type="EC" id="1.7.2.5" evidence="18"/>
<keyword evidence="3 22" id="KW-0813">Transport</keyword>
<dbReference type="SUPFAM" id="SSF81442">
    <property type="entry name" value="Cytochrome c oxidase subunit I-like"/>
    <property type="match status" value="1"/>
</dbReference>
<evidence type="ECO:0000256" key="3">
    <source>
        <dbReference type="ARBA" id="ARBA00022448"/>
    </source>
</evidence>
<dbReference type="GO" id="GO:0046872">
    <property type="term" value="F:metal ion binding"/>
    <property type="evidence" value="ECO:0007669"/>
    <property type="project" value="UniProtKB-KW"/>
</dbReference>
<dbReference type="Gene3D" id="1.20.210.10">
    <property type="entry name" value="Cytochrome c oxidase-like, subunit I domain"/>
    <property type="match status" value="1"/>
</dbReference>
<comment type="function">
    <text evidence="15">Component of the anaerobic respiratory chain that transforms nitrate to dinitrogen (denitrification). NorB is the catalytic subunit of the enzyme complex. Shows proton pump activity across the membrane in denitrifying bacterial cells. The mononitrogen reduction is probably coupled to electron transport phosphorylation.</text>
</comment>
<feature type="transmembrane region" description="Helical" evidence="24">
    <location>
        <begin position="61"/>
        <end position="78"/>
    </location>
</feature>
<evidence type="ECO:0000256" key="9">
    <source>
        <dbReference type="ARBA" id="ARBA00022982"/>
    </source>
</evidence>
<evidence type="ECO:0000256" key="8">
    <source>
        <dbReference type="ARBA" id="ARBA00022723"/>
    </source>
</evidence>
<keyword evidence="6 22" id="KW-0679">Respiratory chain</keyword>
<evidence type="ECO:0000256" key="18">
    <source>
        <dbReference type="ARBA" id="ARBA00066307"/>
    </source>
</evidence>
<evidence type="ECO:0000256" key="24">
    <source>
        <dbReference type="SAM" id="Phobius"/>
    </source>
</evidence>
<feature type="region of interest" description="Disordered" evidence="23">
    <location>
        <begin position="466"/>
        <end position="496"/>
    </location>
</feature>
<keyword evidence="7 22" id="KW-0812">Transmembrane</keyword>
<dbReference type="GO" id="GO:0009060">
    <property type="term" value="P:aerobic respiration"/>
    <property type="evidence" value="ECO:0007669"/>
    <property type="project" value="InterPro"/>
</dbReference>
<sequence>MTTQVLKYQSQSVSRLYFIAAMVLFAGQIIFGITLGLQYVIGDLFFPYIPFNIARMVHTNLLIVWLLFGFMGAAYYMVPEEAETELHSPALAIALFWIFLAAGALTILGYLLVPYAKLAELTGNNLLQTMGREFLEQPLPTKVGIVVVALGFLYNISMTVLKGRKTSITLVLLMGLWGLALMFLFSFVNPENLVRDKMYWWFVVHLWVEGVWELILAALLAYVLVKTTGVDREVIDKWMYIIIAFALMSGLLGTGHHFFFIGMPGYWLWIGSVFSALEPLPFFLLTMFAFNMVQRRRRNHPNQAAVLWAVGTSVMGFLGAGLWGFIHTLAPVNYYTHGSQVTAAHGHLAFFGAYVMVVITIISYAMPTLRGRLANSQRSQALEMWSFWIMCIGMAVMVLALTAAGTVQVWLQRLPETNALAFMATQDELRIFYWVRVGGGVLFLIGQFTYFASFFAGGNHVLPGDKHHKHGHDDHASGAAVNPLQAKPAQRVHPRV</sequence>
<dbReference type="InterPro" id="IPR023616">
    <property type="entry name" value="Cyt_c_oxase-like_su1_dom"/>
</dbReference>
<evidence type="ECO:0000256" key="1">
    <source>
        <dbReference type="ARBA" id="ARBA00004651"/>
    </source>
</evidence>
<keyword evidence="8" id="KW-0479">Metal-binding</keyword>
<evidence type="ECO:0000256" key="10">
    <source>
        <dbReference type="ARBA" id="ARBA00022989"/>
    </source>
</evidence>
<feature type="transmembrane region" description="Helical" evidence="24">
    <location>
        <begin position="143"/>
        <end position="161"/>
    </location>
</feature>
<evidence type="ECO:0000256" key="15">
    <source>
        <dbReference type="ARBA" id="ARBA00057596"/>
    </source>
</evidence>
<dbReference type="EMBL" id="FPBX01000012">
    <property type="protein sequence ID" value="SFU63353.1"/>
    <property type="molecule type" value="Genomic_DNA"/>
</dbReference>
<feature type="transmembrane region" description="Helical" evidence="24">
    <location>
        <begin position="16"/>
        <end position="41"/>
    </location>
</feature>
<dbReference type="PANTHER" id="PTHR10422">
    <property type="entry name" value="CYTOCHROME C OXIDASE SUBUNIT 1"/>
    <property type="match status" value="1"/>
</dbReference>
<feature type="transmembrane region" description="Helical" evidence="24">
    <location>
        <begin position="431"/>
        <end position="456"/>
    </location>
</feature>
<dbReference type="InterPro" id="IPR023615">
    <property type="entry name" value="Cyt_c_Oxase_su1_BS"/>
</dbReference>
<evidence type="ECO:0000256" key="11">
    <source>
        <dbReference type="ARBA" id="ARBA00023002"/>
    </source>
</evidence>
<evidence type="ECO:0000313" key="27">
    <source>
        <dbReference type="Proteomes" id="UP000183656"/>
    </source>
</evidence>
<keyword evidence="4" id="KW-1003">Cell membrane</keyword>
<keyword evidence="12" id="KW-0408">Iron</keyword>
<dbReference type="Proteomes" id="UP000183656">
    <property type="component" value="Unassembled WGS sequence"/>
</dbReference>
<dbReference type="AlphaFoldDB" id="A0A1I7HRR5"/>
<dbReference type="PROSITE" id="PS50855">
    <property type="entry name" value="COX1"/>
    <property type="match status" value="1"/>
</dbReference>
<proteinExistence type="inferred from homology"/>
<dbReference type="GO" id="GO:0015990">
    <property type="term" value="P:electron transport coupled proton transport"/>
    <property type="evidence" value="ECO:0007669"/>
    <property type="project" value="TreeGrafter"/>
</dbReference>
<feature type="transmembrane region" description="Helical" evidence="24">
    <location>
        <begin position="199"/>
        <end position="225"/>
    </location>
</feature>
<evidence type="ECO:0000256" key="4">
    <source>
        <dbReference type="ARBA" id="ARBA00022475"/>
    </source>
</evidence>
<dbReference type="PANTHER" id="PTHR10422:SF43">
    <property type="entry name" value="NITRIC OXIDE REDUCTASE SUBUNIT B"/>
    <property type="match status" value="1"/>
</dbReference>
<feature type="transmembrane region" description="Helical" evidence="24">
    <location>
        <begin position="168"/>
        <end position="187"/>
    </location>
</feature>
<comment type="subcellular location">
    <subcellularLocation>
        <location evidence="1">Cell membrane</location>
        <topology evidence="1">Multi-pass membrane protein</topology>
    </subcellularLocation>
</comment>
<feature type="transmembrane region" description="Helical" evidence="24">
    <location>
        <begin position="237"/>
        <end position="260"/>
    </location>
</feature>
<dbReference type="GO" id="GO:0005886">
    <property type="term" value="C:plasma membrane"/>
    <property type="evidence" value="ECO:0007669"/>
    <property type="project" value="UniProtKB-SubCell"/>
</dbReference>
<name>A0A1I7HRR5_9BURK</name>
<dbReference type="GO" id="GO:0022904">
    <property type="term" value="P:respiratory electron transport chain"/>
    <property type="evidence" value="ECO:0007669"/>
    <property type="project" value="TreeGrafter"/>
</dbReference>
<dbReference type="GO" id="GO:0016966">
    <property type="term" value="F:nitric oxide reductase activity"/>
    <property type="evidence" value="ECO:0007669"/>
    <property type="project" value="UniProtKB-EC"/>
</dbReference>
<dbReference type="GO" id="GO:0020037">
    <property type="term" value="F:heme binding"/>
    <property type="evidence" value="ECO:0007669"/>
    <property type="project" value="InterPro"/>
</dbReference>
<feature type="transmembrane region" description="Helical" evidence="24">
    <location>
        <begin position="387"/>
        <end position="411"/>
    </location>
</feature>
<evidence type="ECO:0000256" key="7">
    <source>
        <dbReference type="ARBA" id="ARBA00022692"/>
    </source>
</evidence>
<feature type="domain" description="Cytochrome oxidase subunit I profile" evidence="25">
    <location>
        <begin position="1"/>
        <end position="405"/>
    </location>
</feature>
<evidence type="ECO:0000256" key="14">
    <source>
        <dbReference type="ARBA" id="ARBA00052696"/>
    </source>
</evidence>
<feature type="transmembrane region" description="Helical" evidence="24">
    <location>
        <begin position="90"/>
        <end position="113"/>
    </location>
</feature>
<dbReference type="InterPro" id="IPR000883">
    <property type="entry name" value="Cyt_C_Oxase_1"/>
</dbReference>
<evidence type="ECO:0000259" key="25">
    <source>
        <dbReference type="PROSITE" id="PS50855"/>
    </source>
</evidence>
<reference evidence="26 27" key="1">
    <citation type="submission" date="2016-10" db="EMBL/GenBank/DDBJ databases">
        <authorList>
            <person name="de Groot N.N."/>
        </authorList>
    </citation>
    <scope>NUCLEOTIDE SEQUENCE [LARGE SCALE GENOMIC DNA]</scope>
    <source>
        <strain evidence="26 27">R-24608</strain>
    </source>
</reference>